<accession>A0AB74N853</accession>
<dbReference type="InterPro" id="IPR027417">
    <property type="entry name" value="P-loop_NTPase"/>
</dbReference>
<gene>
    <name evidence="1" type="ORF">FZW98_14560</name>
</gene>
<dbReference type="InterPro" id="IPR051162">
    <property type="entry name" value="T4SS_component"/>
</dbReference>
<sequence>MKRKEGRVMAERIIETPIGSRYQNMILTPTGEVFAIYRLAKLDYPLNSTSFFEDYIEDGKGVFGHDEFDYKFFDIPEGYDIKQHIQRTKDKILAKNDTSYYDTYWDRAGMILKDEVQNNNYVQYLQVRLTKPAEIVDPLDFYKEFQQYAKNFLKKMAGNQTKEKKPLAHYQHKEKMLYGDLQNYKALDRVTEEELNRIMYYNFHRTNTTLLSQASINPFNMQEGVVTNHNGYLTIEQLDKTHYISLLPLIDTPQGLSGSGFVQILRDTLPFPIETQINVRFTKMARDLKDVGKVRNRLYHQEKDRDNTDKPLDEDDVITNGEDTLRGLQTDIKHNGFRLAKSTILFILSADNLEELERRIKDLEYAIQATKFKVYRPVVDQLTLFHQSLLATPYNFKLFERNPSTGYLWELGVDLERNIGNNYGIPIGRLITQKKFRSAEEARQNSSKVVWLNPTLTKKDISGAQFTNGNTMITGPPGQGKSVTIKYLFCWLPSLGQKVLYVDPKDETERFFQKALSEHGNVSEFVEFVNRINFMRLSGEEKNRGLLDPLIFLEGEEAESVARETLEVLGELENDPSNSSTKKVTIQRAIKAVVESSQPKNLLRVIGEIRKKDEELADLINGYDNTIGRVLFGNDTTKCINFENPITVLGIAGLKLPTKEEVEQNVKLTPIQRASQVIMENIYKLVNIFSTDKDQDAAVVFDEAAGLENTASGKEKMDDSMAKGRANNTDVYIVSQSGGGAFNDERKKSLISHRFVFRPNDEKAQREALESLNLEVNDENMAVIKNLKRGTCLYQDHLGRTQPIVIDVLFDEWLTACSSTDKTSELTKNALELEQAKGA</sequence>
<comment type="caution">
    <text evidence="1">The sequence shown here is derived from an EMBL/GenBank/DDBJ whole genome shotgun (WGS) entry which is preliminary data.</text>
</comment>
<dbReference type="PANTHER" id="PTHR30121">
    <property type="entry name" value="UNCHARACTERIZED PROTEIN YJGR-RELATED"/>
    <property type="match status" value="1"/>
</dbReference>
<dbReference type="InterPro" id="IPR016628">
    <property type="entry name" value="ATPase_SAG2001_prd"/>
</dbReference>
<dbReference type="PANTHER" id="PTHR30121:SF6">
    <property type="entry name" value="SLR6007 PROTEIN"/>
    <property type="match status" value="1"/>
</dbReference>
<evidence type="ECO:0000313" key="2">
    <source>
        <dbReference type="Proteomes" id="UP000322220"/>
    </source>
</evidence>
<dbReference type="Gene3D" id="3.40.50.300">
    <property type="entry name" value="P-loop containing nucleotide triphosphate hydrolases"/>
    <property type="match status" value="2"/>
</dbReference>
<dbReference type="EMBL" id="VTIK01000010">
    <property type="protein sequence ID" value="TYU49458.1"/>
    <property type="molecule type" value="Genomic_DNA"/>
</dbReference>
<dbReference type="PIRSF" id="PIRSF015040">
    <property type="entry name" value="ATPase_SAG2001_prd"/>
    <property type="match status" value="1"/>
</dbReference>
<dbReference type="SUPFAM" id="SSF52540">
    <property type="entry name" value="P-loop containing nucleoside triphosphate hydrolases"/>
    <property type="match status" value="1"/>
</dbReference>
<evidence type="ECO:0000313" key="1">
    <source>
        <dbReference type="EMBL" id="TYU49458.1"/>
    </source>
</evidence>
<reference evidence="1 2" key="1">
    <citation type="submission" date="2019-08" db="EMBL/GenBank/DDBJ databases">
        <title>Soil Listeria distribution.</title>
        <authorList>
            <person name="Liao J."/>
        </authorList>
    </citation>
    <scope>NUCLEOTIDE SEQUENCE [LARGE SCALE GENOMIC DNA]</scope>
    <source>
        <strain evidence="1 2">IN-RH-2-BL1</strain>
    </source>
</reference>
<dbReference type="Proteomes" id="UP000322220">
    <property type="component" value="Unassembled WGS sequence"/>
</dbReference>
<protein>
    <submittedName>
        <fullName evidence="1">Type VI secretion protein</fullName>
    </submittedName>
</protein>
<proteinExistence type="predicted"/>
<dbReference type="Pfam" id="PF12846">
    <property type="entry name" value="AAA_10"/>
    <property type="match status" value="1"/>
</dbReference>
<dbReference type="AlphaFoldDB" id="A0AB74N853"/>
<name>A0AB74N853_LISMN</name>
<organism evidence="1 2">
    <name type="scientific">Listeria monocytogenes</name>
    <dbReference type="NCBI Taxonomy" id="1639"/>
    <lineage>
        <taxon>Bacteria</taxon>
        <taxon>Bacillati</taxon>
        <taxon>Bacillota</taxon>
        <taxon>Bacilli</taxon>
        <taxon>Bacillales</taxon>
        <taxon>Listeriaceae</taxon>
        <taxon>Listeria</taxon>
    </lineage>
</organism>